<feature type="chain" id="PRO_5043427904" description="Secreted protein" evidence="1">
    <location>
        <begin position="26"/>
        <end position="218"/>
    </location>
</feature>
<comment type="caution">
    <text evidence="2">The sequence shown here is derived from an EMBL/GenBank/DDBJ whole genome shotgun (WGS) entry which is preliminary data.</text>
</comment>
<organism evidence="2 3">
    <name type="scientific">Caerostris extrusa</name>
    <name type="common">Bark spider</name>
    <name type="synonym">Caerostris bankana</name>
    <dbReference type="NCBI Taxonomy" id="172846"/>
    <lineage>
        <taxon>Eukaryota</taxon>
        <taxon>Metazoa</taxon>
        <taxon>Ecdysozoa</taxon>
        <taxon>Arthropoda</taxon>
        <taxon>Chelicerata</taxon>
        <taxon>Arachnida</taxon>
        <taxon>Araneae</taxon>
        <taxon>Araneomorphae</taxon>
        <taxon>Entelegynae</taxon>
        <taxon>Araneoidea</taxon>
        <taxon>Araneidae</taxon>
        <taxon>Caerostris</taxon>
    </lineage>
</organism>
<keyword evidence="3" id="KW-1185">Reference proteome</keyword>
<evidence type="ECO:0000313" key="2">
    <source>
        <dbReference type="EMBL" id="GIY52179.1"/>
    </source>
</evidence>
<keyword evidence="1" id="KW-0732">Signal</keyword>
<evidence type="ECO:0000256" key="1">
    <source>
        <dbReference type="SAM" id="SignalP"/>
    </source>
</evidence>
<dbReference type="Proteomes" id="UP001054945">
    <property type="component" value="Unassembled WGS sequence"/>
</dbReference>
<feature type="signal peptide" evidence="1">
    <location>
        <begin position="1"/>
        <end position="25"/>
    </location>
</feature>
<evidence type="ECO:0000313" key="3">
    <source>
        <dbReference type="Proteomes" id="UP001054945"/>
    </source>
</evidence>
<reference evidence="2 3" key="1">
    <citation type="submission" date="2021-06" db="EMBL/GenBank/DDBJ databases">
        <title>Caerostris extrusa draft genome.</title>
        <authorList>
            <person name="Kono N."/>
            <person name="Arakawa K."/>
        </authorList>
    </citation>
    <scope>NUCLEOTIDE SEQUENCE [LARGE SCALE GENOMIC DNA]</scope>
</reference>
<dbReference type="AlphaFoldDB" id="A0AAV4U347"/>
<sequence>MKTVTDPSLRIVLICICLMARYCHSPFNSCFVNFKFYPHENRRMLHSPFCYVGGRMKYGILPPRVLFAAERQDKTSHSDNGVLHWEGPVALLPISAKPRNCNGRRRDPGGKRGGKLRISLGHNQFPDLGKLTSLCLCIGASGKRRRRREGKEREEIAFFPSLCFSPFSKILPSAFTLHRDVFDSSGNHREDLEEWNTTMRKTDCSEIFFASVDIQKTQ</sequence>
<evidence type="ECO:0008006" key="4">
    <source>
        <dbReference type="Google" id="ProtNLM"/>
    </source>
</evidence>
<protein>
    <recommendedName>
        <fullName evidence="4">Secreted protein</fullName>
    </recommendedName>
</protein>
<dbReference type="EMBL" id="BPLR01012206">
    <property type="protein sequence ID" value="GIY52179.1"/>
    <property type="molecule type" value="Genomic_DNA"/>
</dbReference>
<proteinExistence type="predicted"/>
<name>A0AAV4U347_CAEEX</name>
<gene>
    <name evidence="2" type="ORF">CEXT_174871</name>
</gene>
<accession>A0AAV4U347</accession>